<evidence type="ECO:0000313" key="2">
    <source>
        <dbReference type="WBParaSite" id="PS1159_v2.g22898.t2"/>
    </source>
</evidence>
<proteinExistence type="predicted"/>
<organism evidence="1 2">
    <name type="scientific">Panagrolaimus sp. PS1159</name>
    <dbReference type="NCBI Taxonomy" id="55785"/>
    <lineage>
        <taxon>Eukaryota</taxon>
        <taxon>Metazoa</taxon>
        <taxon>Ecdysozoa</taxon>
        <taxon>Nematoda</taxon>
        <taxon>Chromadorea</taxon>
        <taxon>Rhabditida</taxon>
        <taxon>Tylenchina</taxon>
        <taxon>Panagrolaimomorpha</taxon>
        <taxon>Panagrolaimoidea</taxon>
        <taxon>Panagrolaimidae</taxon>
        <taxon>Panagrolaimus</taxon>
    </lineage>
</organism>
<sequence>MVLHAGLECYKKTGSLITYENETGIENSYDTIAVGPNDINGVELFEIRKKFIDAALNLGFVKAEITDWCSMTYHDVFSRLMFRIKWEWFTDYAIWIFVGKKCYVWEKGSGDAELVDEYGYFDTPESLKWIRKESQTKPEIIIYSSIYRTNKNTVQKIFKDARVYNAATNSNSTQGLLVKARIMARDEAFLQFNTEPMLEREIQLKIGGKLILYAVKWQLLPFSLNKRVRKPNGVNTLEISSPFNKTQKKLPDVNEFSVQMDIDVNGICSVTFITPPEIFSKFPISKEKCEENNDRNDSEPILGTPNEANTQVYETKEMLKALRAPMIKTELFSSETHEELSPSFVPQINTKSQKKSEFLEADLMPPPPSYAESQSSYSRQASPTPSHMMRSPSPSQKSDADVDPISKLREQIQTQNEEYKRLLISHLTPKIADLTATGDLKKVCEMMFHKDVTDLFELHENNELLKTTVLDALYFLHGSNIQRSPSPMPGSSGRTDEDNANAVYRL</sequence>
<protein>
    <submittedName>
        <fullName evidence="2">Uncharacterized protein</fullName>
    </submittedName>
</protein>
<dbReference type="Proteomes" id="UP000887580">
    <property type="component" value="Unplaced"/>
</dbReference>
<reference evidence="2" key="1">
    <citation type="submission" date="2022-11" db="UniProtKB">
        <authorList>
            <consortium name="WormBaseParasite"/>
        </authorList>
    </citation>
    <scope>IDENTIFICATION</scope>
</reference>
<name>A0AC35G117_9BILA</name>
<accession>A0AC35G117</accession>
<dbReference type="WBParaSite" id="PS1159_v2.g22898.t2">
    <property type="protein sequence ID" value="PS1159_v2.g22898.t2"/>
    <property type="gene ID" value="PS1159_v2.g22898"/>
</dbReference>
<evidence type="ECO:0000313" key="1">
    <source>
        <dbReference type="Proteomes" id="UP000887580"/>
    </source>
</evidence>